<evidence type="ECO:0000256" key="2">
    <source>
        <dbReference type="ARBA" id="ARBA00022803"/>
    </source>
</evidence>
<dbReference type="Gene3D" id="3.10.50.40">
    <property type="match status" value="1"/>
</dbReference>
<dbReference type="PANTHER" id="PTHR46512">
    <property type="entry name" value="PEPTIDYLPROLYL ISOMERASE"/>
    <property type="match status" value="1"/>
</dbReference>
<feature type="repeat" description="TPR" evidence="4">
    <location>
        <begin position="315"/>
        <end position="348"/>
    </location>
</feature>
<keyword evidence="7" id="KW-1185">Reference proteome</keyword>
<dbReference type="InterPro" id="IPR019734">
    <property type="entry name" value="TPR_rpt"/>
</dbReference>
<dbReference type="PROSITE" id="PS50005">
    <property type="entry name" value="TPR"/>
    <property type="match status" value="2"/>
</dbReference>
<accession>A0ABM5EWW1</accession>
<evidence type="ECO:0000256" key="3">
    <source>
        <dbReference type="PROSITE-ProRule" id="PRU00277"/>
    </source>
</evidence>
<keyword evidence="1" id="KW-0677">Repeat</keyword>
<feature type="domain" description="PPIase FKBP-type" evidence="6">
    <location>
        <begin position="128"/>
        <end position="212"/>
    </location>
</feature>
<dbReference type="GeneID" id="110077300"/>
<evidence type="ECO:0000259" key="6">
    <source>
        <dbReference type="PROSITE" id="PS50059"/>
    </source>
</evidence>
<dbReference type="PROSITE" id="PS50059">
    <property type="entry name" value="FKBP_PPIASE"/>
    <property type="match status" value="1"/>
</dbReference>
<dbReference type="InterPro" id="IPR001179">
    <property type="entry name" value="PPIase_FKBP_dom"/>
</dbReference>
<keyword evidence="3" id="KW-0697">Rotamase</keyword>
<feature type="repeat" description="TPR" evidence="4">
    <location>
        <begin position="229"/>
        <end position="262"/>
    </location>
</feature>
<dbReference type="Pfam" id="PF14559">
    <property type="entry name" value="TPR_19"/>
    <property type="match status" value="1"/>
</dbReference>
<gene>
    <name evidence="8" type="primary">LOC110077300</name>
</gene>
<feature type="region of interest" description="Disordered" evidence="5">
    <location>
        <begin position="16"/>
        <end position="54"/>
    </location>
</feature>
<dbReference type="Pfam" id="PF00254">
    <property type="entry name" value="FKBP_C"/>
    <property type="match status" value="1"/>
</dbReference>
<evidence type="ECO:0000256" key="5">
    <source>
        <dbReference type="SAM" id="MobiDB-lite"/>
    </source>
</evidence>
<dbReference type="SUPFAM" id="SSF48452">
    <property type="entry name" value="TPR-like"/>
    <property type="match status" value="1"/>
</dbReference>
<proteinExistence type="predicted"/>
<sequence>MTGARLAATLAFLEMLQGTEKREEPRGALQPEGREGESGQEEGGGSPSSRHRRRVQFLLPHTVIEVPPPQEEERAFYQRLERLLGPAGTGGFQELFAADGWEDLAEGKCLRKRLVRGAPGESRRPQPGQEVTVKLLGALEDLSLVERDPSRTFVLGQGEVVQALDLGVLSMQLGEVALFLACPASAYGHQGREPDVPKEAALLYEVTLLQVRDSPDPGLLPAAERLHRGHQKRALGNFHFEREEYRWALRSYQQALEVLPSPGPGGRLSPEEEEEGRELRIKCLNNCAAAQLKLQRLEEALASCNEVTRLDPDNVKALYRKGKLLSERGEAEAAMAVLKRALQLEPTTKAIHLELSKLARRQREQPGSPGPGGIPQEDSAAPTAADGHQTRGSAPQRS</sequence>
<reference evidence="8" key="1">
    <citation type="submission" date="2025-08" db="UniProtKB">
        <authorList>
            <consortium name="RefSeq"/>
        </authorList>
    </citation>
    <scope>IDENTIFICATION</scope>
</reference>
<keyword evidence="2 4" id="KW-0802">TPR repeat</keyword>
<comment type="catalytic activity">
    <reaction evidence="3">
        <text>[protein]-peptidylproline (omega=180) = [protein]-peptidylproline (omega=0)</text>
        <dbReference type="Rhea" id="RHEA:16237"/>
        <dbReference type="Rhea" id="RHEA-COMP:10747"/>
        <dbReference type="Rhea" id="RHEA-COMP:10748"/>
        <dbReference type="ChEBI" id="CHEBI:83833"/>
        <dbReference type="ChEBI" id="CHEBI:83834"/>
        <dbReference type="EC" id="5.2.1.8"/>
    </reaction>
</comment>
<organism evidence="7 8">
    <name type="scientific">Pogona vitticeps</name>
    <name type="common">central bearded dragon</name>
    <dbReference type="NCBI Taxonomy" id="103695"/>
    <lineage>
        <taxon>Eukaryota</taxon>
        <taxon>Metazoa</taxon>
        <taxon>Chordata</taxon>
        <taxon>Craniata</taxon>
        <taxon>Vertebrata</taxon>
        <taxon>Euteleostomi</taxon>
        <taxon>Lepidosauria</taxon>
        <taxon>Squamata</taxon>
        <taxon>Bifurcata</taxon>
        <taxon>Unidentata</taxon>
        <taxon>Episquamata</taxon>
        <taxon>Toxicofera</taxon>
        <taxon>Iguania</taxon>
        <taxon>Acrodonta</taxon>
        <taxon>Agamidae</taxon>
        <taxon>Amphibolurinae</taxon>
        <taxon>Pogona</taxon>
    </lineage>
</organism>
<dbReference type="EC" id="5.2.1.8" evidence="3"/>
<name>A0ABM5EWW1_9SAUR</name>
<dbReference type="PANTHER" id="PTHR46512:SF2">
    <property type="entry name" value="PEPTIDYLPROLYL ISOMERASE"/>
    <property type="match status" value="1"/>
</dbReference>
<feature type="compositionally biased region" description="Basic and acidic residues" evidence="5">
    <location>
        <begin position="19"/>
        <end position="37"/>
    </location>
</feature>
<dbReference type="InterPro" id="IPR046357">
    <property type="entry name" value="PPIase_dom_sf"/>
</dbReference>
<dbReference type="Proteomes" id="UP001652642">
    <property type="component" value="Chromosome 12"/>
</dbReference>
<keyword evidence="3" id="KW-0413">Isomerase</keyword>
<evidence type="ECO:0000313" key="8">
    <source>
        <dbReference type="RefSeq" id="XP_072837646.1"/>
    </source>
</evidence>
<feature type="region of interest" description="Disordered" evidence="5">
    <location>
        <begin position="355"/>
        <end position="398"/>
    </location>
</feature>
<dbReference type="SMART" id="SM00028">
    <property type="entry name" value="TPR"/>
    <property type="match status" value="3"/>
</dbReference>
<evidence type="ECO:0000256" key="1">
    <source>
        <dbReference type="ARBA" id="ARBA00022737"/>
    </source>
</evidence>
<dbReference type="SUPFAM" id="SSF54534">
    <property type="entry name" value="FKBP-like"/>
    <property type="match status" value="1"/>
</dbReference>
<dbReference type="InterPro" id="IPR050754">
    <property type="entry name" value="FKBP4/5/8-like"/>
</dbReference>
<dbReference type="Gene3D" id="1.25.40.10">
    <property type="entry name" value="Tetratricopeptide repeat domain"/>
    <property type="match status" value="1"/>
</dbReference>
<dbReference type="InterPro" id="IPR011990">
    <property type="entry name" value="TPR-like_helical_dom_sf"/>
</dbReference>
<protein>
    <recommendedName>
        <fullName evidence="3">peptidylprolyl isomerase</fullName>
        <ecNumber evidence="3">5.2.1.8</ecNumber>
    </recommendedName>
</protein>
<dbReference type="RefSeq" id="XP_072837646.1">
    <property type="nucleotide sequence ID" value="XM_072981545.1"/>
</dbReference>
<feature type="compositionally biased region" description="Basic and acidic residues" evidence="5">
    <location>
        <begin position="355"/>
        <end position="364"/>
    </location>
</feature>
<evidence type="ECO:0000313" key="7">
    <source>
        <dbReference type="Proteomes" id="UP001652642"/>
    </source>
</evidence>
<evidence type="ECO:0000256" key="4">
    <source>
        <dbReference type="PROSITE-ProRule" id="PRU00339"/>
    </source>
</evidence>